<evidence type="ECO:0000256" key="1">
    <source>
        <dbReference type="ARBA" id="ARBA00004123"/>
    </source>
</evidence>
<evidence type="ECO:0000256" key="6">
    <source>
        <dbReference type="SAM" id="MobiDB-lite"/>
    </source>
</evidence>
<dbReference type="GO" id="GO:0005634">
    <property type="term" value="C:nucleus"/>
    <property type="evidence" value="ECO:0007669"/>
    <property type="project" value="UniProtKB-SubCell"/>
</dbReference>
<accession>A0A5A7P0K4</accession>
<evidence type="ECO:0000256" key="2">
    <source>
        <dbReference type="ARBA" id="ARBA00023015"/>
    </source>
</evidence>
<evidence type="ECO:0000313" key="9">
    <source>
        <dbReference type="Proteomes" id="UP000325081"/>
    </source>
</evidence>
<evidence type="ECO:0000259" key="7">
    <source>
        <dbReference type="PROSITE" id="PS50811"/>
    </source>
</evidence>
<keyword evidence="2" id="KW-0805">Transcription regulation</keyword>
<keyword evidence="5" id="KW-0539">Nucleus</keyword>
<dbReference type="InterPro" id="IPR036576">
    <property type="entry name" value="WRKY_dom_sf"/>
</dbReference>
<comment type="subcellular location">
    <subcellularLocation>
        <location evidence="1">Nucleus</location>
    </subcellularLocation>
</comment>
<dbReference type="OrthoDB" id="1888929at2759"/>
<dbReference type="InterPro" id="IPR044810">
    <property type="entry name" value="WRKY_plant"/>
</dbReference>
<dbReference type="PANTHER" id="PTHR32096:SF146">
    <property type="entry name" value="WRKY TRANSCRIPTION FACTOR 19-RELATED"/>
    <property type="match status" value="1"/>
</dbReference>
<dbReference type="Pfam" id="PF03106">
    <property type="entry name" value="WRKY"/>
    <property type="match status" value="1"/>
</dbReference>
<dbReference type="SUPFAM" id="SSF118290">
    <property type="entry name" value="WRKY DNA-binding domain"/>
    <property type="match status" value="1"/>
</dbReference>
<keyword evidence="9" id="KW-1185">Reference proteome</keyword>
<dbReference type="Gene3D" id="2.20.25.80">
    <property type="entry name" value="WRKY domain"/>
    <property type="match status" value="1"/>
</dbReference>
<dbReference type="InterPro" id="IPR003657">
    <property type="entry name" value="WRKY_dom"/>
</dbReference>
<proteinExistence type="predicted"/>
<comment type="caution">
    <text evidence="8">The sequence shown here is derived from an EMBL/GenBank/DDBJ whole genome shotgun (WGS) entry which is preliminary data.</text>
</comment>
<dbReference type="GO" id="GO:0003700">
    <property type="term" value="F:DNA-binding transcription factor activity"/>
    <property type="evidence" value="ECO:0007669"/>
    <property type="project" value="InterPro"/>
</dbReference>
<keyword evidence="3 8" id="KW-0238">DNA-binding</keyword>
<dbReference type="AlphaFoldDB" id="A0A5A7P0K4"/>
<evidence type="ECO:0000256" key="5">
    <source>
        <dbReference type="ARBA" id="ARBA00023242"/>
    </source>
</evidence>
<dbReference type="GO" id="GO:0000976">
    <property type="term" value="F:transcription cis-regulatory region binding"/>
    <property type="evidence" value="ECO:0007669"/>
    <property type="project" value="TreeGrafter"/>
</dbReference>
<name>A0A5A7P0K4_STRAF</name>
<feature type="domain" description="WRKY" evidence="7">
    <location>
        <begin position="109"/>
        <end position="134"/>
    </location>
</feature>
<feature type="non-terminal residue" evidence="8">
    <location>
        <position position="134"/>
    </location>
</feature>
<evidence type="ECO:0000256" key="3">
    <source>
        <dbReference type="ARBA" id="ARBA00023125"/>
    </source>
</evidence>
<feature type="region of interest" description="Disordered" evidence="6">
    <location>
        <begin position="58"/>
        <end position="98"/>
    </location>
</feature>
<dbReference type="PANTHER" id="PTHR32096">
    <property type="entry name" value="WRKY TRANSCRIPTION FACTOR 30-RELATED-RELATED"/>
    <property type="match status" value="1"/>
</dbReference>
<gene>
    <name evidence="8" type="ORF">STAS_01902</name>
</gene>
<evidence type="ECO:0000256" key="4">
    <source>
        <dbReference type="ARBA" id="ARBA00023163"/>
    </source>
</evidence>
<evidence type="ECO:0000313" key="8">
    <source>
        <dbReference type="EMBL" id="GER26260.1"/>
    </source>
</evidence>
<dbReference type="EMBL" id="BKCP01000892">
    <property type="protein sequence ID" value="GER26260.1"/>
    <property type="molecule type" value="Genomic_DNA"/>
</dbReference>
<dbReference type="PROSITE" id="PS50811">
    <property type="entry name" value="WRKY"/>
    <property type="match status" value="1"/>
</dbReference>
<organism evidence="8 9">
    <name type="scientific">Striga asiatica</name>
    <name type="common">Asiatic witchweed</name>
    <name type="synonym">Buchnera asiatica</name>
    <dbReference type="NCBI Taxonomy" id="4170"/>
    <lineage>
        <taxon>Eukaryota</taxon>
        <taxon>Viridiplantae</taxon>
        <taxon>Streptophyta</taxon>
        <taxon>Embryophyta</taxon>
        <taxon>Tracheophyta</taxon>
        <taxon>Spermatophyta</taxon>
        <taxon>Magnoliopsida</taxon>
        <taxon>eudicotyledons</taxon>
        <taxon>Gunneridae</taxon>
        <taxon>Pentapetalae</taxon>
        <taxon>asterids</taxon>
        <taxon>lamiids</taxon>
        <taxon>Lamiales</taxon>
        <taxon>Orobanchaceae</taxon>
        <taxon>Buchnereae</taxon>
        <taxon>Striga</taxon>
    </lineage>
</organism>
<reference evidence="9" key="1">
    <citation type="journal article" date="2019" name="Curr. Biol.">
        <title>Genome Sequence of Striga asiatica Provides Insight into the Evolution of Plant Parasitism.</title>
        <authorList>
            <person name="Yoshida S."/>
            <person name="Kim S."/>
            <person name="Wafula E.K."/>
            <person name="Tanskanen J."/>
            <person name="Kim Y.M."/>
            <person name="Honaas L."/>
            <person name="Yang Z."/>
            <person name="Spallek T."/>
            <person name="Conn C.E."/>
            <person name="Ichihashi Y."/>
            <person name="Cheong K."/>
            <person name="Cui S."/>
            <person name="Der J.P."/>
            <person name="Gundlach H."/>
            <person name="Jiao Y."/>
            <person name="Hori C."/>
            <person name="Ishida J.K."/>
            <person name="Kasahara H."/>
            <person name="Kiba T."/>
            <person name="Kim M.S."/>
            <person name="Koo N."/>
            <person name="Laohavisit A."/>
            <person name="Lee Y.H."/>
            <person name="Lumba S."/>
            <person name="McCourt P."/>
            <person name="Mortimer J.C."/>
            <person name="Mutuku J.M."/>
            <person name="Nomura T."/>
            <person name="Sasaki-Sekimoto Y."/>
            <person name="Seto Y."/>
            <person name="Wang Y."/>
            <person name="Wakatake T."/>
            <person name="Sakakibara H."/>
            <person name="Demura T."/>
            <person name="Yamaguchi S."/>
            <person name="Yoneyama K."/>
            <person name="Manabe R.I."/>
            <person name="Nelson D.C."/>
            <person name="Schulman A.H."/>
            <person name="Timko M.P."/>
            <person name="dePamphilis C.W."/>
            <person name="Choi D."/>
            <person name="Shirasu K."/>
        </authorList>
    </citation>
    <scope>NUCLEOTIDE SEQUENCE [LARGE SCALE GENOMIC DNA]</scope>
    <source>
        <strain evidence="9">cv. UVA1</strain>
    </source>
</reference>
<sequence>MENFVSNADLENVMQELSRGREQAMQLQSHLINSRSSENYDPLIGKIIHSYDQAISMLGNRRPTNQDSPRSAASDDSDQVEPNKDHPPHGRRMSAAKWTQKVKVSLEMGIEGQLEDGFNWRKYGQKDILGAKYP</sequence>
<keyword evidence="4" id="KW-0804">Transcription</keyword>
<protein>
    <submittedName>
        <fullName evidence="8">WRKY DNA-binding protein 30</fullName>
    </submittedName>
</protein>
<dbReference type="Proteomes" id="UP000325081">
    <property type="component" value="Unassembled WGS sequence"/>
</dbReference>